<dbReference type="SUPFAM" id="SSF46785">
    <property type="entry name" value="Winged helix' DNA-binding domain"/>
    <property type="match status" value="1"/>
</dbReference>
<protein>
    <recommendedName>
        <fullName evidence="3">DUF4364 family protein</fullName>
    </recommendedName>
</protein>
<organism evidence="1 2">
    <name type="scientific">Natronincola peptidivorans</name>
    <dbReference type="NCBI Taxonomy" id="426128"/>
    <lineage>
        <taxon>Bacteria</taxon>
        <taxon>Bacillati</taxon>
        <taxon>Bacillota</taxon>
        <taxon>Clostridia</taxon>
        <taxon>Peptostreptococcales</taxon>
        <taxon>Natronincolaceae</taxon>
        <taxon>Natronincola</taxon>
    </lineage>
</organism>
<name>A0A1I0H270_9FIRM</name>
<evidence type="ECO:0000313" key="2">
    <source>
        <dbReference type="Proteomes" id="UP000199568"/>
    </source>
</evidence>
<keyword evidence="2" id="KW-1185">Reference proteome</keyword>
<dbReference type="STRING" id="426128.SAMN05660297_03470"/>
<dbReference type="OrthoDB" id="9783597at2"/>
<reference evidence="1 2" key="1">
    <citation type="submission" date="2016-10" db="EMBL/GenBank/DDBJ databases">
        <authorList>
            <person name="de Groot N.N."/>
        </authorList>
    </citation>
    <scope>NUCLEOTIDE SEQUENCE [LARGE SCALE GENOMIC DNA]</scope>
    <source>
        <strain evidence="1 2">DSM 18979</strain>
    </source>
</reference>
<accession>A0A1I0H270</accession>
<dbReference type="AlphaFoldDB" id="A0A1I0H270"/>
<dbReference type="EMBL" id="FOHU01000031">
    <property type="protein sequence ID" value="SET77638.1"/>
    <property type="molecule type" value="Genomic_DNA"/>
</dbReference>
<dbReference type="InterPro" id="IPR036388">
    <property type="entry name" value="WH-like_DNA-bd_sf"/>
</dbReference>
<dbReference type="InterPro" id="IPR025374">
    <property type="entry name" value="DUF4364"/>
</dbReference>
<sequence length="173" mass="20460">MFVNTSQQLAEKKLLVLYILDKIQPPLTNSQITQFVLENDMMNYFMLQQFLSELKESGFILEEEKQHTQFITITEKGRSTLNYFINRIPQSQKDEINSLIHEKENVFEEKREIKADYIKLSEEMYMVRLSILDNDLPIIDLKMNVDSSQRAKEMCDNWRANAVSIYHGMLNLL</sequence>
<evidence type="ECO:0008006" key="3">
    <source>
        <dbReference type="Google" id="ProtNLM"/>
    </source>
</evidence>
<dbReference type="Proteomes" id="UP000199568">
    <property type="component" value="Unassembled WGS sequence"/>
</dbReference>
<gene>
    <name evidence="1" type="ORF">SAMN05660297_03470</name>
</gene>
<evidence type="ECO:0000313" key="1">
    <source>
        <dbReference type="EMBL" id="SET77638.1"/>
    </source>
</evidence>
<dbReference type="Gene3D" id="1.10.10.10">
    <property type="entry name" value="Winged helix-like DNA-binding domain superfamily/Winged helix DNA-binding domain"/>
    <property type="match status" value="1"/>
</dbReference>
<dbReference type="InterPro" id="IPR036390">
    <property type="entry name" value="WH_DNA-bd_sf"/>
</dbReference>
<proteinExistence type="predicted"/>
<dbReference type="Pfam" id="PF14277">
    <property type="entry name" value="DUF4364"/>
    <property type="match status" value="1"/>
</dbReference>
<dbReference type="RefSeq" id="WP_090446816.1">
    <property type="nucleotide sequence ID" value="NZ_FOHU01000031.1"/>
</dbReference>